<feature type="region of interest" description="Disordered" evidence="1">
    <location>
        <begin position="177"/>
        <end position="211"/>
    </location>
</feature>
<evidence type="ECO:0000313" key="4">
    <source>
        <dbReference type="Proteomes" id="UP000834106"/>
    </source>
</evidence>
<accession>A0AAD1ZWL7</accession>
<gene>
    <name evidence="3" type="ORF">FPE_LOCUS24483</name>
</gene>
<sequence length="279" mass="31419">MAFDGSYVYLYLQNIVNLLKGLRSGKFALHCIICSRILHTGGTILVCKTEIFEGGELDSTMKNHKLTFPYILYLFVHVRVLMAHMSGTHKDGCQQSHGSTSYNGNSVHGMEGAIPTFQHQQTISMDWTPEEQALLEEGLAKYGSESNIIRYAKIAVQLKNKTVRDVALRYRWMTKKENSKRRKEDLNATRKSKDKKEKFVDPLAKPSRLGAQPNLLHASGMINNNNGDSISYNGIDGVTRELLQQNSWAFEKISANLNTHQLGQHDSNNEEDASTSQIE</sequence>
<name>A0AAD1ZWL7_9LAMI</name>
<dbReference type="CDD" id="cd00167">
    <property type="entry name" value="SANT"/>
    <property type="match status" value="1"/>
</dbReference>
<proteinExistence type="predicted"/>
<dbReference type="EMBL" id="OU503050">
    <property type="protein sequence ID" value="CAI9777053.1"/>
    <property type="molecule type" value="Genomic_DNA"/>
</dbReference>
<feature type="region of interest" description="Disordered" evidence="1">
    <location>
        <begin position="260"/>
        <end position="279"/>
    </location>
</feature>
<dbReference type="Gene3D" id="1.10.10.60">
    <property type="entry name" value="Homeodomain-like"/>
    <property type="match status" value="1"/>
</dbReference>
<dbReference type="Pfam" id="PF00249">
    <property type="entry name" value="Myb_DNA-binding"/>
    <property type="match status" value="1"/>
</dbReference>
<evidence type="ECO:0000259" key="2">
    <source>
        <dbReference type="SMART" id="SM00717"/>
    </source>
</evidence>
<organism evidence="3 4">
    <name type="scientific">Fraxinus pennsylvanica</name>
    <dbReference type="NCBI Taxonomy" id="56036"/>
    <lineage>
        <taxon>Eukaryota</taxon>
        <taxon>Viridiplantae</taxon>
        <taxon>Streptophyta</taxon>
        <taxon>Embryophyta</taxon>
        <taxon>Tracheophyta</taxon>
        <taxon>Spermatophyta</taxon>
        <taxon>Magnoliopsida</taxon>
        <taxon>eudicotyledons</taxon>
        <taxon>Gunneridae</taxon>
        <taxon>Pentapetalae</taxon>
        <taxon>asterids</taxon>
        <taxon>lamiids</taxon>
        <taxon>Lamiales</taxon>
        <taxon>Oleaceae</taxon>
        <taxon>Oleeae</taxon>
        <taxon>Fraxinus</taxon>
    </lineage>
</organism>
<keyword evidence="4" id="KW-1185">Reference proteome</keyword>
<dbReference type="SUPFAM" id="SSF46689">
    <property type="entry name" value="Homeodomain-like"/>
    <property type="match status" value="1"/>
</dbReference>
<feature type="compositionally biased region" description="Basic and acidic residues" evidence="1">
    <location>
        <begin position="177"/>
        <end position="188"/>
    </location>
</feature>
<evidence type="ECO:0000313" key="3">
    <source>
        <dbReference type="EMBL" id="CAI9777053.1"/>
    </source>
</evidence>
<dbReference type="Proteomes" id="UP000834106">
    <property type="component" value="Chromosome 15"/>
</dbReference>
<reference evidence="3" key="1">
    <citation type="submission" date="2023-05" db="EMBL/GenBank/DDBJ databases">
        <authorList>
            <person name="Huff M."/>
        </authorList>
    </citation>
    <scope>NUCLEOTIDE SEQUENCE</scope>
</reference>
<protein>
    <recommendedName>
        <fullName evidence="2">Myb-like domain-containing protein</fullName>
    </recommendedName>
</protein>
<dbReference type="PANTHER" id="PTHR14000:SF45">
    <property type="entry name" value="FINGER CCCH DOMAIN PROTEIN, PUTATIVE (DUF3755)-RELATED"/>
    <property type="match status" value="1"/>
</dbReference>
<feature type="domain" description="Myb-like" evidence="2">
    <location>
        <begin position="123"/>
        <end position="176"/>
    </location>
</feature>
<dbReference type="InterPro" id="IPR009057">
    <property type="entry name" value="Homeodomain-like_sf"/>
</dbReference>
<dbReference type="InterPro" id="IPR001005">
    <property type="entry name" value="SANT/Myb"/>
</dbReference>
<dbReference type="AlphaFoldDB" id="A0AAD1ZWL7"/>
<dbReference type="PANTHER" id="PTHR14000">
    <property type="entry name" value="FINGER CCCH DOMAIN PROTEIN, PUTATIVE (DUF3755)-RELATED"/>
    <property type="match status" value="1"/>
</dbReference>
<dbReference type="SMART" id="SM00717">
    <property type="entry name" value="SANT"/>
    <property type="match status" value="1"/>
</dbReference>
<evidence type="ECO:0000256" key="1">
    <source>
        <dbReference type="SAM" id="MobiDB-lite"/>
    </source>
</evidence>